<keyword evidence="13" id="KW-1185">Reference proteome</keyword>
<reference evidence="12 13" key="1">
    <citation type="journal article" date="2018" name="Mycol. Prog.">
        <title>Coniella lustricola, a new species from submerged detritus.</title>
        <authorList>
            <person name="Raudabaugh D.B."/>
            <person name="Iturriaga T."/>
            <person name="Carver A."/>
            <person name="Mondo S."/>
            <person name="Pangilinan J."/>
            <person name="Lipzen A."/>
            <person name="He G."/>
            <person name="Amirebrahimi M."/>
            <person name="Grigoriev I.V."/>
            <person name="Miller A.N."/>
        </authorList>
    </citation>
    <scope>NUCLEOTIDE SEQUENCE [LARGE SCALE GENOMIC DNA]</scope>
    <source>
        <strain evidence="12 13">B22-T-1</strain>
    </source>
</reference>
<gene>
    <name evidence="12" type="ORF">BD289DRAFT_206569</name>
</gene>
<keyword evidence="7" id="KW-0256">Endoplasmic reticulum</keyword>
<feature type="transmembrane region" description="Helical" evidence="11">
    <location>
        <begin position="196"/>
        <end position="218"/>
    </location>
</feature>
<keyword evidence="6" id="KW-0418">Kinase</keyword>
<feature type="transmembrane region" description="Helical" evidence="11">
    <location>
        <begin position="167"/>
        <end position="184"/>
    </location>
</feature>
<feature type="transmembrane region" description="Helical" evidence="11">
    <location>
        <begin position="858"/>
        <end position="876"/>
    </location>
</feature>
<dbReference type="OrthoDB" id="377083at2759"/>
<dbReference type="EC" id="2.7.1.108" evidence="3"/>
<comment type="similarity">
    <text evidence="2">Belongs to the polyprenol kinase family.</text>
</comment>
<dbReference type="PANTHER" id="PTHR13205:SF15">
    <property type="entry name" value="DOLICHOL KINASE"/>
    <property type="match status" value="1"/>
</dbReference>
<dbReference type="AlphaFoldDB" id="A0A2T3AC40"/>
<evidence type="ECO:0000256" key="9">
    <source>
        <dbReference type="ARBA" id="ARBA00023136"/>
    </source>
</evidence>
<keyword evidence="4" id="KW-0808">Transferase</keyword>
<feature type="transmembrane region" description="Helical" evidence="11">
    <location>
        <begin position="779"/>
        <end position="798"/>
    </location>
</feature>
<evidence type="ECO:0000256" key="10">
    <source>
        <dbReference type="SAM" id="MobiDB-lite"/>
    </source>
</evidence>
<evidence type="ECO:0000256" key="3">
    <source>
        <dbReference type="ARBA" id="ARBA00012132"/>
    </source>
</evidence>
<name>A0A2T3AC40_9PEZI</name>
<dbReference type="InterPro" id="IPR032974">
    <property type="entry name" value="Polypren_kinase"/>
</dbReference>
<keyword evidence="9 11" id="KW-0472">Membrane</keyword>
<feature type="region of interest" description="Disordered" evidence="10">
    <location>
        <begin position="1"/>
        <end position="30"/>
    </location>
</feature>
<evidence type="ECO:0000256" key="7">
    <source>
        <dbReference type="ARBA" id="ARBA00022824"/>
    </source>
</evidence>
<feature type="transmembrane region" description="Helical" evidence="11">
    <location>
        <begin position="722"/>
        <end position="747"/>
    </location>
</feature>
<evidence type="ECO:0000256" key="2">
    <source>
        <dbReference type="ARBA" id="ARBA00010794"/>
    </source>
</evidence>
<feature type="transmembrane region" description="Helical" evidence="11">
    <location>
        <begin position="341"/>
        <end position="369"/>
    </location>
</feature>
<dbReference type="GO" id="GO:0004168">
    <property type="term" value="F:dolichol kinase activity"/>
    <property type="evidence" value="ECO:0007669"/>
    <property type="project" value="UniProtKB-EC"/>
</dbReference>
<sequence>MLDTLQPTRPPGASGNQHNDEMEEDLHELSRSPHPYHRQQWELLNPADRIVTRASSIPTHQSDNIRDHLLPTPSFIKEATPITDSGTEADDEVVVKKLPAPRAALHKGVRGRHEALSGSGTPLLTPALGDGDPDAIFPRAKGKIEEEEKRQQARVTRRNRELIRRSTEIVILGVLSWLVLRNPIVRPFFESYKRDLMVVAALLATLWMLYPLRVALWAHNRGVPLQNRIPISVPSSFDPAPTLYPQILPILVAFLTAANLEDAILPNLVLAIASLPRSLVPLSESLNEINSPHWLLTCLPLAFSQRSLPMAAQSQASWFDMSPVSRQDLAALYPLHQALCLVLYSLTTSSLLTAELQLLSISLINLLLLSRSPQAVILQSILWIGGLGVLVSCAAVIQWSINLARVPKWRMRRNAALVRRSIGRQLVHWLVVGLRILPGGAWLTDLAIGFLATSLKASPWRPWEKVKTHDSDDEDSAAHAAFASDEDELHRTQTPHRRSVSSRVGDKFDGEPLKRAQTITEHRFDGHNDPEELNGGAVHSRRRTFSSLELMKSTKSQTVSGRQKRRASSSVRFFYGLTPEEASARKWVYAAWVYASIVAVVLLPVGMYVKQYATDGYYPVGWAVGYVLGDIHWFRMQVVMSPWLDWLLALPALPNGEEDFCHMGWIEHLRHASIGEANTRLCLAAWWLGVIVIGLAVVFRLSPYYEVDTRRKIFHFMMVSMFLPAIFIDPTWCALALAIVLAIFLLLDLLRASQLPPLSKPIRIFLQPYTDGRDHQGPVVISHIFLLIGCAIPLWLSLASLSRTGTGNMRGWETPARELSMVAGVICVGLGDAAASLIGRRYGKHKWVWKGGKSLEGSVAFAAAVVAGLMAASLWLKLGGWPAGTYDVNNTSPPQPHLGAATAVQLRGFNGILLSLKEWQWSSTLLRSGFCASLASLTEAVLTGGNDNVIVPVVLWTCVKSTGL</sequence>
<evidence type="ECO:0000256" key="11">
    <source>
        <dbReference type="SAM" id="Phobius"/>
    </source>
</evidence>
<proteinExistence type="inferred from homology"/>
<dbReference type="GO" id="GO:0005789">
    <property type="term" value="C:endoplasmic reticulum membrane"/>
    <property type="evidence" value="ECO:0007669"/>
    <property type="project" value="UniProtKB-SubCell"/>
</dbReference>
<evidence type="ECO:0000256" key="1">
    <source>
        <dbReference type="ARBA" id="ARBA00004477"/>
    </source>
</evidence>
<dbReference type="Proteomes" id="UP000241462">
    <property type="component" value="Unassembled WGS sequence"/>
</dbReference>
<dbReference type="GO" id="GO:0043048">
    <property type="term" value="P:dolichyl monophosphate biosynthetic process"/>
    <property type="evidence" value="ECO:0007669"/>
    <property type="project" value="TreeGrafter"/>
</dbReference>
<comment type="subcellular location">
    <subcellularLocation>
        <location evidence="1">Endoplasmic reticulum membrane</location>
        <topology evidence="1">Multi-pass membrane protein</topology>
    </subcellularLocation>
</comment>
<protein>
    <recommendedName>
        <fullName evidence="3">dolichol kinase</fullName>
        <ecNumber evidence="3">2.7.1.108</ecNumber>
    </recommendedName>
</protein>
<evidence type="ECO:0000256" key="5">
    <source>
        <dbReference type="ARBA" id="ARBA00022692"/>
    </source>
</evidence>
<evidence type="ECO:0000313" key="13">
    <source>
        <dbReference type="Proteomes" id="UP000241462"/>
    </source>
</evidence>
<dbReference type="PANTHER" id="PTHR13205">
    <property type="entry name" value="TRANSMEMBRANE PROTEIN 15-RELATED"/>
    <property type="match status" value="1"/>
</dbReference>
<dbReference type="InParanoid" id="A0A2T3AC40"/>
<evidence type="ECO:0000313" key="12">
    <source>
        <dbReference type="EMBL" id="PSR90805.1"/>
    </source>
</evidence>
<accession>A0A2T3AC40</accession>
<feature type="transmembrane region" description="Helical" evidence="11">
    <location>
        <begin position="683"/>
        <end position="701"/>
    </location>
</feature>
<dbReference type="EMBL" id="KZ678415">
    <property type="protein sequence ID" value="PSR90805.1"/>
    <property type="molecule type" value="Genomic_DNA"/>
</dbReference>
<feature type="region of interest" description="Disordered" evidence="10">
    <location>
        <begin position="482"/>
        <end position="509"/>
    </location>
</feature>
<evidence type="ECO:0000256" key="6">
    <source>
        <dbReference type="ARBA" id="ARBA00022777"/>
    </source>
</evidence>
<feature type="region of interest" description="Disordered" evidence="10">
    <location>
        <begin position="105"/>
        <end position="128"/>
    </location>
</feature>
<evidence type="ECO:0000256" key="8">
    <source>
        <dbReference type="ARBA" id="ARBA00022989"/>
    </source>
</evidence>
<dbReference type="STRING" id="2025994.A0A2T3AC40"/>
<keyword evidence="8 11" id="KW-1133">Transmembrane helix</keyword>
<feature type="transmembrane region" description="Helical" evidence="11">
    <location>
        <begin position="381"/>
        <end position="405"/>
    </location>
</feature>
<feature type="transmembrane region" description="Helical" evidence="11">
    <location>
        <begin position="819"/>
        <end position="838"/>
    </location>
</feature>
<keyword evidence="5 11" id="KW-0812">Transmembrane</keyword>
<organism evidence="12 13">
    <name type="scientific">Coniella lustricola</name>
    <dbReference type="NCBI Taxonomy" id="2025994"/>
    <lineage>
        <taxon>Eukaryota</taxon>
        <taxon>Fungi</taxon>
        <taxon>Dikarya</taxon>
        <taxon>Ascomycota</taxon>
        <taxon>Pezizomycotina</taxon>
        <taxon>Sordariomycetes</taxon>
        <taxon>Sordariomycetidae</taxon>
        <taxon>Diaporthales</taxon>
        <taxon>Schizoparmaceae</taxon>
        <taxon>Coniella</taxon>
    </lineage>
</organism>
<evidence type="ECO:0000256" key="4">
    <source>
        <dbReference type="ARBA" id="ARBA00022679"/>
    </source>
</evidence>
<feature type="transmembrane region" description="Helical" evidence="11">
    <location>
        <begin position="587"/>
        <end position="609"/>
    </location>
</feature>